<keyword evidence="2" id="KW-1185">Reference proteome</keyword>
<dbReference type="EMBL" id="JBJQND010000014">
    <property type="protein sequence ID" value="KAL3854390.1"/>
    <property type="molecule type" value="Genomic_DNA"/>
</dbReference>
<protein>
    <submittedName>
        <fullName evidence="1">Uncharacterized protein</fullName>
    </submittedName>
</protein>
<proteinExistence type="predicted"/>
<reference evidence="1 2" key="1">
    <citation type="submission" date="2024-11" db="EMBL/GenBank/DDBJ databases">
        <title>Chromosome-level genome assembly of the freshwater bivalve Anodonta woodiana.</title>
        <authorList>
            <person name="Chen X."/>
        </authorList>
    </citation>
    <scope>NUCLEOTIDE SEQUENCE [LARGE SCALE GENOMIC DNA]</scope>
    <source>
        <strain evidence="1">MN2024</strain>
        <tissue evidence="1">Gills</tissue>
    </source>
</reference>
<name>A0ABD3UY65_SINWO</name>
<comment type="caution">
    <text evidence="1">The sequence shown here is derived from an EMBL/GenBank/DDBJ whole genome shotgun (WGS) entry which is preliminary data.</text>
</comment>
<dbReference type="Proteomes" id="UP001634394">
    <property type="component" value="Unassembled WGS sequence"/>
</dbReference>
<dbReference type="AlphaFoldDB" id="A0ABD3UY65"/>
<organism evidence="1 2">
    <name type="scientific">Sinanodonta woodiana</name>
    <name type="common">Chinese pond mussel</name>
    <name type="synonym">Anodonta woodiana</name>
    <dbReference type="NCBI Taxonomy" id="1069815"/>
    <lineage>
        <taxon>Eukaryota</taxon>
        <taxon>Metazoa</taxon>
        <taxon>Spiralia</taxon>
        <taxon>Lophotrochozoa</taxon>
        <taxon>Mollusca</taxon>
        <taxon>Bivalvia</taxon>
        <taxon>Autobranchia</taxon>
        <taxon>Heteroconchia</taxon>
        <taxon>Palaeoheterodonta</taxon>
        <taxon>Unionida</taxon>
        <taxon>Unionoidea</taxon>
        <taxon>Unionidae</taxon>
        <taxon>Unioninae</taxon>
        <taxon>Sinanodonta</taxon>
    </lineage>
</organism>
<accession>A0ABD3UY65</accession>
<sequence>MLKLYLDNQMEDPIKSMKTDVYPVCSQLTENTLAKVIIFNKRTGVEAAQLLIETYLKTDFWIDQTNEEILAGLSSVTKKPFYGRSFFLFLFYICQYRK</sequence>
<gene>
    <name evidence="1" type="ORF">ACJMK2_013661</name>
</gene>
<evidence type="ECO:0000313" key="2">
    <source>
        <dbReference type="Proteomes" id="UP001634394"/>
    </source>
</evidence>
<evidence type="ECO:0000313" key="1">
    <source>
        <dbReference type="EMBL" id="KAL3854390.1"/>
    </source>
</evidence>